<dbReference type="CDD" id="cd06261">
    <property type="entry name" value="TM_PBP2"/>
    <property type="match status" value="1"/>
</dbReference>
<keyword evidence="5 7" id="KW-1133">Transmembrane helix</keyword>
<feature type="transmembrane region" description="Helical" evidence="7">
    <location>
        <begin position="277"/>
        <end position="294"/>
    </location>
</feature>
<evidence type="ECO:0000313" key="9">
    <source>
        <dbReference type="EMBL" id="ERL64799.1"/>
    </source>
</evidence>
<evidence type="ECO:0000256" key="4">
    <source>
        <dbReference type="ARBA" id="ARBA00022692"/>
    </source>
</evidence>
<evidence type="ECO:0000256" key="6">
    <source>
        <dbReference type="ARBA" id="ARBA00023136"/>
    </source>
</evidence>
<dbReference type="STRING" id="1231336.L248_0576"/>
<dbReference type="AlphaFoldDB" id="U4TKT2"/>
<evidence type="ECO:0000256" key="5">
    <source>
        <dbReference type="ARBA" id="ARBA00022989"/>
    </source>
</evidence>
<keyword evidence="6 7" id="KW-0472">Membrane</keyword>
<dbReference type="Gene3D" id="1.10.3720.10">
    <property type="entry name" value="MetI-like"/>
    <property type="match status" value="1"/>
</dbReference>
<sequence length="309" mass="34601">MAVLRHKKHITAVDIRSFSAGANLFFNIFLALFAISCLVPFIFIIIISLTKETDLTIFGYQFWPKHFSITSYQYLSKFGSQVVRSLGVTIFVTVIGTIMNTMFSATYAYAISRNEFRYRRFFTMFALVSMLFAPGMIPTYLVVTQMLNLRDNVWALILPMAFGVYNVLIMRTFYKTQVPDAIVESARIDGAGDLRIFAQIVVPLAVPGIATISLFTALGYWNDWMNALLYINNDNLVPLQYLLVRIQNNMDALVKSASQSAQLGAAAAQIPTEGTRMAMVVIATLPIALTYPFFQKYFVKGMTIGGVKG</sequence>
<evidence type="ECO:0000313" key="10">
    <source>
        <dbReference type="Proteomes" id="UP000030647"/>
    </source>
</evidence>
<feature type="transmembrane region" description="Helical" evidence="7">
    <location>
        <begin position="153"/>
        <end position="174"/>
    </location>
</feature>
<dbReference type="PANTHER" id="PTHR43744">
    <property type="entry name" value="ABC TRANSPORTER PERMEASE PROTEIN MG189-RELATED-RELATED"/>
    <property type="match status" value="1"/>
</dbReference>
<dbReference type="InterPro" id="IPR000515">
    <property type="entry name" value="MetI-like"/>
</dbReference>
<dbReference type="InterPro" id="IPR035906">
    <property type="entry name" value="MetI-like_sf"/>
</dbReference>
<keyword evidence="4 7" id="KW-0812">Transmembrane</keyword>
<feature type="domain" description="ABC transmembrane type-1" evidence="8">
    <location>
        <begin position="86"/>
        <end position="291"/>
    </location>
</feature>
<feature type="transmembrane region" description="Helical" evidence="7">
    <location>
        <begin position="121"/>
        <end position="141"/>
    </location>
</feature>
<dbReference type="GO" id="GO:0055085">
    <property type="term" value="P:transmembrane transport"/>
    <property type="evidence" value="ECO:0007669"/>
    <property type="project" value="InterPro"/>
</dbReference>
<dbReference type="eggNOG" id="COG0395">
    <property type="taxonomic scope" value="Bacteria"/>
</dbReference>
<feature type="transmembrane region" description="Helical" evidence="7">
    <location>
        <begin position="86"/>
        <end position="109"/>
    </location>
</feature>
<feature type="transmembrane region" description="Helical" evidence="7">
    <location>
        <begin position="24"/>
        <end position="49"/>
    </location>
</feature>
<protein>
    <submittedName>
        <fullName evidence="9">YtcP</fullName>
    </submittedName>
</protein>
<reference evidence="10" key="1">
    <citation type="journal article" date="2013" name="Genome Announc.">
        <title>Whole-Genome Sequencing of Lactobacillus shenzhenensis Strain LY-73T.</title>
        <authorList>
            <person name="Lin Z."/>
            <person name="Liu Z."/>
            <person name="Yang R."/>
            <person name="Zou Y."/>
            <person name="Wan D."/>
            <person name="Chen J."/>
            <person name="Guo M."/>
            <person name="Zhao J."/>
            <person name="Fang C."/>
            <person name="Yang R."/>
            <person name="Liu F."/>
        </authorList>
    </citation>
    <scope>NUCLEOTIDE SEQUENCE [LARGE SCALE GENOMIC DNA]</scope>
    <source>
        <strain evidence="10">LY-73</strain>
    </source>
</reference>
<feature type="transmembrane region" description="Helical" evidence="7">
    <location>
        <begin position="194"/>
        <end position="221"/>
    </location>
</feature>
<comment type="subcellular location">
    <subcellularLocation>
        <location evidence="1">Cell membrane</location>
        <topology evidence="1">Multi-pass membrane protein</topology>
    </subcellularLocation>
</comment>
<keyword evidence="2" id="KW-0813">Transport</keyword>
<keyword evidence="10" id="KW-1185">Reference proteome</keyword>
<dbReference type="PANTHER" id="PTHR43744:SF9">
    <property type="entry name" value="POLYGALACTURONAN_RHAMNOGALACTURONAN TRANSPORT SYSTEM PERMEASE PROTEIN YTCP"/>
    <property type="match status" value="1"/>
</dbReference>
<evidence type="ECO:0000256" key="2">
    <source>
        <dbReference type="ARBA" id="ARBA00022448"/>
    </source>
</evidence>
<dbReference type="SUPFAM" id="SSF161098">
    <property type="entry name" value="MetI-like"/>
    <property type="match status" value="1"/>
</dbReference>
<dbReference type="Proteomes" id="UP000030647">
    <property type="component" value="Unassembled WGS sequence"/>
</dbReference>
<dbReference type="PROSITE" id="PS50928">
    <property type="entry name" value="ABC_TM1"/>
    <property type="match status" value="1"/>
</dbReference>
<evidence type="ECO:0000256" key="7">
    <source>
        <dbReference type="SAM" id="Phobius"/>
    </source>
</evidence>
<dbReference type="HOGENOM" id="CLU_016047_1_0_9"/>
<dbReference type="GO" id="GO:0005886">
    <property type="term" value="C:plasma membrane"/>
    <property type="evidence" value="ECO:0007669"/>
    <property type="project" value="UniProtKB-SubCell"/>
</dbReference>
<keyword evidence="3" id="KW-1003">Cell membrane</keyword>
<name>U4TKT2_9LACO</name>
<accession>U4TKT2</accession>
<gene>
    <name evidence="9" type="primary">ytcP</name>
    <name evidence="9" type="ORF">L248_0576</name>
</gene>
<dbReference type="EMBL" id="KI271592">
    <property type="protein sequence ID" value="ERL64799.1"/>
    <property type="molecule type" value="Genomic_DNA"/>
</dbReference>
<evidence type="ECO:0000259" key="8">
    <source>
        <dbReference type="PROSITE" id="PS50928"/>
    </source>
</evidence>
<organism evidence="9 10">
    <name type="scientific">Schleiferilactobacillus shenzhenensis LY-73</name>
    <dbReference type="NCBI Taxonomy" id="1231336"/>
    <lineage>
        <taxon>Bacteria</taxon>
        <taxon>Bacillati</taxon>
        <taxon>Bacillota</taxon>
        <taxon>Bacilli</taxon>
        <taxon>Lactobacillales</taxon>
        <taxon>Lactobacillaceae</taxon>
        <taxon>Schleiferilactobacillus</taxon>
    </lineage>
</organism>
<proteinExistence type="predicted"/>
<evidence type="ECO:0000256" key="1">
    <source>
        <dbReference type="ARBA" id="ARBA00004651"/>
    </source>
</evidence>
<evidence type="ECO:0000256" key="3">
    <source>
        <dbReference type="ARBA" id="ARBA00022475"/>
    </source>
</evidence>